<dbReference type="AlphaFoldDB" id="A0AAC8Z2M0"/>
<reference evidence="2" key="1">
    <citation type="submission" date="2015-11" db="EMBL/GenBank/DDBJ databases">
        <title>Complete genome sequence of a polyethylene-glycol degrader Sphingopyxis macrogoltabida 203N (NBRC 111659).</title>
        <authorList>
            <person name="Yoshiyuki O."/>
            <person name="Shouta N."/>
            <person name="Nagata Y."/>
            <person name="Numata M."/>
            <person name="Tsuchikane K."/>
            <person name="Hosoyama A."/>
            <person name="Yamazoe A."/>
            <person name="Tsuda M."/>
            <person name="Fujita N."/>
            <person name="Kawai F."/>
        </authorList>
    </citation>
    <scope>NUCLEOTIDE SEQUENCE [LARGE SCALE GENOMIC DNA]</scope>
    <source>
        <strain evidence="2">203N</strain>
    </source>
</reference>
<organism evidence="1 2">
    <name type="scientific">Sphingopyxis macrogoltabida</name>
    <name type="common">Sphingomonas macrogoltabidus</name>
    <dbReference type="NCBI Taxonomy" id="33050"/>
    <lineage>
        <taxon>Bacteria</taxon>
        <taxon>Pseudomonadati</taxon>
        <taxon>Pseudomonadota</taxon>
        <taxon>Alphaproteobacteria</taxon>
        <taxon>Sphingomonadales</taxon>
        <taxon>Sphingomonadaceae</taxon>
        <taxon>Sphingopyxis</taxon>
    </lineage>
</organism>
<protein>
    <submittedName>
        <fullName evidence="1">Uncharacterized protein</fullName>
    </submittedName>
</protein>
<proteinExistence type="predicted"/>
<accession>A0AAC8Z2M0</accession>
<evidence type="ECO:0000313" key="1">
    <source>
        <dbReference type="EMBL" id="AMU90730.1"/>
    </source>
</evidence>
<evidence type="ECO:0000313" key="2">
    <source>
        <dbReference type="Proteomes" id="UP000076088"/>
    </source>
</evidence>
<dbReference type="KEGG" id="smaz:LH19_16475"/>
<keyword evidence="2" id="KW-1185">Reference proteome</keyword>
<dbReference type="Proteomes" id="UP000076088">
    <property type="component" value="Chromosome"/>
</dbReference>
<reference evidence="1 2" key="2">
    <citation type="journal article" date="2016" name="Genome Announc.">
        <title>Complete Genome Sequence of Sphingopyxis macrogoltabida Strain 203N (NBRC 111659), a Polyethylene Glycol Degrader.</title>
        <authorList>
            <person name="Ohtsubo Y."/>
            <person name="Nonoyama S."/>
            <person name="Nagata Y."/>
            <person name="Numata M."/>
            <person name="Tsuchikane K."/>
            <person name="Hosoyama A."/>
            <person name="Yamazoe A."/>
            <person name="Tsuda M."/>
            <person name="Fujita N."/>
            <person name="Kawai F."/>
        </authorList>
    </citation>
    <scope>NUCLEOTIDE SEQUENCE [LARGE SCALE GENOMIC DNA]</scope>
    <source>
        <strain evidence="1 2">203N</strain>
    </source>
</reference>
<gene>
    <name evidence="1" type="ORF">ATM17_17045</name>
</gene>
<dbReference type="EMBL" id="CP013344">
    <property type="protein sequence ID" value="AMU90730.1"/>
    <property type="molecule type" value="Genomic_DNA"/>
</dbReference>
<sequence length="125" mass="13473">MKMTPLELAALDAVRTESAEWASVVDPLLLRGDVLSRVNTGGGFFTELQRAPRQDGADPKQRSSQNNVWINVVGLAYGLGIILHLRDGIALLEGYAVGPEDTSKIDLARGRFEIADEPGPISNDS</sequence>
<name>A0AAC8Z2M0_SPHMC</name>